<evidence type="ECO:0000259" key="4">
    <source>
        <dbReference type="Pfam" id="PF00135"/>
    </source>
</evidence>
<dbReference type="InterPro" id="IPR002018">
    <property type="entry name" value="CarbesteraseB"/>
</dbReference>
<accession>A0AAD9V4Z0</accession>
<feature type="domain" description="Carboxylesterase type B" evidence="4">
    <location>
        <begin position="596"/>
        <end position="1112"/>
    </location>
</feature>
<dbReference type="AlphaFoldDB" id="A0AAD9V4Z0"/>
<reference evidence="5" key="1">
    <citation type="journal article" date="2023" name="G3 (Bethesda)">
        <title>Whole genome assembly and annotation of the endangered Caribbean coral Acropora cervicornis.</title>
        <authorList>
            <person name="Selwyn J.D."/>
            <person name="Vollmer S.V."/>
        </authorList>
    </citation>
    <scope>NUCLEOTIDE SEQUENCE</scope>
    <source>
        <strain evidence="5">K2</strain>
    </source>
</reference>
<comment type="similarity">
    <text evidence="1">Belongs to the type-B carboxylesterase/lipase family.</text>
</comment>
<keyword evidence="2" id="KW-0732">Signal</keyword>
<evidence type="ECO:0000313" key="6">
    <source>
        <dbReference type="Proteomes" id="UP001249851"/>
    </source>
</evidence>
<protein>
    <submittedName>
        <fullName evidence="5">Neuroligin-4</fullName>
    </submittedName>
</protein>
<evidence type="ECO:0000256" key="2">
    <source>
        <dbReference type="ARBA" id="ARBA00022729"/>
    </source>
</evidence>
<dbReference type="Pfam" id="PF00135">
    <property type="entry name" value="COesterase"/>
    <property type="match status" value="3"/>
</dbReference>
<dbReference type="InterPro" id="IPR019826">
    <property type="entry name" value="Carboxylesterase_B_AS"/>
</dbReference>
<dbReference type="InterPro" id="IPR029058">
    <property type="entry name" value="AB_hydrolase_fold"/>
</dbReference>
<proteinExistence type="inferred from homology"/>
<comment type="caution">
    <text evidence="5">The sequence shown here is derived from an EMBL/GenBank/DDBJ whole genome shotgun (WGS) entry which is preliminary data.</text>
</comment>
<dbReference type="PROSITE" id="PS00122">
    <property type="entry name" value="CARBOXYLESTERASE_B_1"/>
    <property type="match status" value="2"/>
</dbReference>
<dbReference type="GO" id="GO:0016787">
    <property type="term" value="F:hydrolase activity"/>
    <property type="evidence" value="ECO:0007669"/>
    <property type="project" value="UniProtKB-KW"/>
</dbReference>
<evidence type="ECO:0000256" key="3">
    <source>
        <dbReference type="ARBA" id="ARBA00022801"/>
    </source>
</evidence>
<dbReference type="Gene3D" id="3.40.50.1820">
    <property type="entry name" value="alpha/beta hydrolase"/>
    <property type="match status" value="2"/>
</dbReference>
<evidence type="ECO:0000313" key="5">
    <source>
        <dbReference type="EMBL" id="KAK2561438.1"/>
    </source>
</evidence>
<organism evidence="5 6">
    <name type="scientific">Acropora cervicornis</name>
    <name type="common">Staghorn coral</name>
    <dbReference type="NCBI Taxonomy" id="6130"/>
    <lineage>
        <taxon>Eukaryota</taxon>
        <taxon>Metazoa</taxon>
        <taxon>Cnidaria</taxon>
        <taxon>Anthozoa</taxon>
        <taxon>Hexacorallia</taxon>
        <taxon>Scleractinia</taxon>
        <taxon>Astrocoeniina</taxon>
        <taxon>Acroporidae</taxon>
        <taxon>Acropora</taxon>
    </lineage>
</organism>
<dbReference type="EMBL" id="JARQWQ010000033">
    <property type="protein sequence ID" value="KAK2561438.1"/>
    <property type="molecule type" value="Genomic_DNA"/>
</dbReference>
<dbReference type="Proteomes" id="UP001249851">
    <property type="component" value="Unassembled WGS sequence"/>
</dbReference>
<gene>
    <name evidence="5" type="ORF">P5673_015964</name>
</gene>
<feature type="domain" description="Carboxylesterase type B" evidence="4">
    <location>
        <begin position="400"/>
        <end position="520"/>
    </location>
</feature>
<dbReference type="InterPro" id="IPR051093">
    <property type="entry name" value="Neuroligin/BSAL"/>
</dbReference>
<dbReference type="InterPro" id="IPR019819">
    <property type="entry name" value="Carboxylesterase_B_CS"/>
</dbReference>
<dbReference type="PROSITE" id="PS00941">
    <property type="entry name" value="CARBOXYLESTERASE_B_2"/>
    <property type="match status" value="2"/>
</dbReference>
<dbReference type="FunFam" id="3.40.50.1820:FF:000127">
    <property type="entry name" value="Thyroglobulin"/>
    <property type="match status" value="1"/>
</dbReference>
<keyword evidence="6" id="KW-1185">Reference proteome</keyword>
<name>A0AAD9V4Z0_ACRCE</name>
<feature type="domain" description="Carboxylesterase type B" evidence="4">
    <location>
        <begin position="42"/>
        <end position="376"/>
    </location>
</feature>
<keyword evidence="3" id="KW-0378">Hydrolase</keyword>
<sequence length="1163" mass="129351">MDHVERPPLILHQTTFGRFEEKTSHVLKFTLFTFLPTVISITVSTKYGDIEGFKVPYASAPGPFKSVSKFLGVPFAAPPTGEFRFKAPQPVKGWKPDVKEAKTHGNICMQNENIAKWVKMFQATNVSFSEDCLYLDVYSPNVSLSLPVMAYIHGGGYQSGTAITSQSDILALRGVVVVIIQYRLGAFGFLTTGDSAAPGNFGMLDQVEALKWIQDNIVNFGGNPGKVTIFGESAGGSSVSLHLLSPVSKHLFHQVIAESGVDLSPFAIQRGSFGLRFAKELANKLSCPSNDHNAMVDCIRGKQAAEVQSAVEKMGFSFIDEIHFAPVVDKNFLHDTPKNLRSEGKFTKVPLMICFTSQEGSFFLGAFVNNSFHLMQSVSNGVSPALFKSFLSSFAHAKKNSHDVADIHSQFAPVYMYEFAHAPKASILRTEPWMGVPHAENIPFDFGLQFLPQFRLFSTAADRNVSSLIMAMYANFATSGDPAASGVPWERYNSTHRAYLRVGTTPQTTAAFYPRRMAFWNDYHPKLVQVKFDKKVVSGATVLNSLCFTGENCSLVHTARYQNFRLSRMTFTNFIAGACLLFAIELCRVMCINEEVIVKTKYGRIRGTNRHFSGINKPIRTVNLFLGIPFASPPTGKLRFRPPQKHSGWEPSIYNATYFRSICIQDPEYYSFFWPGLSLSQSEDCLYLNVYTPSLEVGSKELFPVMVYIHGGGYEAGTPAINPGDLIPLWGVVLVTIQYRVGPFGFVTTGDSVAPGNYGMMDQIEAMKWVQENIINFGGNASKVTIFGESAGGSSVGLMLLSEQSNGLFHRAISISGVDLSPFAIGSSTEVKKQTRKVAKEVGCLLTGSKRKMIDCMRSADALKFPVNEANIWRPIVDGNFLLDTPRNLRNAGKFHDIPYMAGFTSREGSYFFSNVINKVTPESFRRNTKDIFNSIGNQYGQKLVESQELPNTLLDTIILLYTPWPNKLDPLKIKQGIPDAIGDFTMTAPTHEDLVLHSKKAPVYMYEFAHRSSLNPSLSWKGATHKDDTPYQFGFPLMNLTVLQQYDEVDRNVSAMVITLFTNFAKYGNPTSQPVLGVKWEGFNSSHRAYLRIHPTPEMAINFKPTRVAFWNEYYESMLKEGPNACRSRSSACTRYLSLLCSIACLLFYFSGTFYSEKCSFS</sequence>
<evidence type="ECO:0000256" key="1">
    <source>
        <dbReference type="ARBA" id="ARBA00005964"/>
    </source>
</evidence>
<dbReference type="SUPFAM" id="SSF53474">
    <property type="entry name" value="alpha/beta-Hydrolases"/>
    <property type="match status" value="2"/>
</dbReference>
<dbReference type="PANTHER" id="PTHR43903">
    <property type="entry name" value="NEUROLIGIN"/>
    <property type="match status" value="1"/>
</dbReference>
<reference evidence="5" key="2">
    <citation type="journal article" date="2023" name="Science">
        <title>Genomic signatures of disease resistance in endangered staghorn corals.</title>
        <authorList>
            <person name="Vollmer S.V."/>
            <person name="Selwyn J.D."/>
            <person name="Despard B.A."/>
            <person name="Roesel C.L."/>
        </authorList>
    </citation>
    <scope>NUCLEOTIDE SEQUENCE</scope>
    <source>
        <strain evidence="5">K2</strain>
    </source>
</reference>